<dbReference type="InterPro" id="IPR004345">
    <property type="entry name" value="TB2_DP1_HVA22"/>
</dbReference>
<dbReference type="Pfam" id="PF03134">
    <property type="entry name" value="TB2_DP1_HVA22"/>
    <property type="match status" value="1"/>
</dbReference>
<feature type="compositionally biased region" description="Polar residues" evidence="1">
    <location>
        <begin position="305"/>
        <end position="314"/>
    </location>
</feature>
<evidence type="ECO:0000313" key="3">
    <source>
        <dbReference type="Proteomes" id="UP001329825"/>
    </source>
</evidence>
<reference evidence="2 3" key="1">
    <citation type="submission" date="2024-01" db="EMBL/GenBank/DDBJ databases">
        <title>Comparative genomics of Cryptococcus and Kwoniella reveals pathogenesis evolution and contrasting modes of karyotype evolution via chromosome fusion or intercentromeric recombination.</title>
        <authorList>
            <person name="Coelho M.A."/>
            <person name="David-Palma M."/>
            <person name="Shea T."/>
            <person name="Bowers K."/>
            <person name="McGinley-Smith S."/>
            <person name="Mohammad A.W."/>
            <person name="Gnirke A."/>
            <person name="Yurkov A.M."/>
            <person name="Nowrousian M."/>
            <person name="Sun S."/>
            <person name="Cuomo C.A."/>
            <person name="Heitman J."/>
        </authorList>
    </citation>
    <scope>NUCLEOTIDE SEQUENCE [LARGE SCALE GENOMIC DNA]</scope>
    <source>
        <strain evidence="2">CBS 11374</strain>
    </source>
</reference>
<organism evidence="2 3">
    <name type="scientific">Kwoniella shivajii</name>
    <dbReference type="NCBI Taxonomy" id="564305"/>
    <lineage>
        <taxon>Eukaryota</taxon>
        <taxon>Fungi</taxon>
        <taxon>Dikarya</taxon>
        <taxon>Basidiomycota</taxon>
        <taxon>Agaricomycotina</taxon>
        <taxon>Tremellomycetes</taxon>
        <taxon>Tremellales</taxon>
        <taxon>Cryptococcaceae</taxon>
        <taxon>Kwoniella</taxon>
    </lineage>
</organism>
<feature type="compositionally biased region" description="Basic and acidic residues" evidence="1">
    <location>
        <begin position="461"/>
        <end position="474"/>
    </location>
</feature>
<dbReference type="EMBL" id="CP141890">
    <property type="protein sequence ID" value="WRT70123.1"/>
    <property type="molecule type" value="Genomic_DNA"/>
</dbReference>
<sequence length="560" mass="62799">MTRHSEDEYSPLTIRFGRGIRVIYHWLDDEKLSRSTTLKWISDRVDRPPSVLAEASILFLLSVLLLNPSNISPTLTNALGLLPATCQSLSDLFESEIVSSQKGLGKKKEITFRKEINRKWLDYWIIYGTTLMVESVLTQEVLLTMIPIWWALKALWIYWFLIRFLDEKRDNSKPQPLRLRPRSIIATKDQPSPDSTPESPEDDQETEDEFEETDEDSLSDHTPFPVERHTSRNLSSRELAQIMKESSSPGLSITPVGKDTYGVTPLPDSAESSSFDDSEGSNRSNQFSDESSDDLEDDASARGMSPQSQNGSTRSYDSYDSDDSNDVIAIDPDTPLDELALRGKKTRILDSPTSSISEEEELESDQSNVDSHVNEREDGSKATKEIEEIAKKEETTKIAREVDQSKEVKDVGHGEVNEILAEAHSEKPKGKLDLDALKKDQNPAKMVEEIRPIPGESGPEPEIHQEDTSKEDKSLVQASIEITDLPGEAKQTQMSTKDEMSRRPPNVHDGEVVKLSLEDLLALEEEGKGKVGQGQGANEDVHVNKTAPLEVRRKSKDEQK</sequence>
<gene>
    <name evidence="2" type="ORF">IL334_007117</name>
</gene>
<evidence type="ECO:0000256" key="1">
    <source>
        <dbReference type="SAM" id="MobiDB-lite"/>
    </source>
</evidence>
<protein>
    <submittedName>
        <fullName evidence="2">Uncharacterized protein</fullName>
    </submittedName>
</protein>
<name>A0ABZ1D8K7_9TREE</name>
<feature type="region of interest" description="Disordered" evidence="1">
    <location>
        <begin position="172"/>
        <end position="511"/>
    </location>
</feature>
<evidence type="ECO:0000313" key="2">
    <source>
        <dbReference type="EMBL" id="WRT70123.1"/>
    </source>
</evidence>
<dbReference type="Proteomes" id="UP001329825">
    <property type="component" value="Chromosome 10"/>
</dbReference>
<dbReference type="RefSeq" id="XP_062794862.1">
    <property type="nucleotide sequence ID" value="XM_062938811.1"/>
</dbReference>
<dbReference type="GeneID" id="87959247"/>
<feature type="compositionally biased region" description="Low complexity" evidence="1">
    <location>
        <begin position="189"/>
        <end position="198"/>
    </location>
</feature>
<feature type="compositionally biased region" description="Basic and acidic residues" evidence="1">
    <location>
        <begin position="496"/>
        <end position="511"/>
    </location>
</feature>
<keyword evidence="3" id="KW-1185">Reference proteome</keyword>
<proteinExistence type="predicted"/>
<feature type="region of interest" description="Disordered" evidence="1">
    <location>
        <begin position="526"/>
        <end position="560"/>
    </location>
</feature>
<feature type="compositionally biased region" description="Polar residues" evidence="1">
    <location>
        <begin position="232"/>
        <end position="251"/>
    </location>
</feature>
<feature type="compositionally biased region" description="Basic and acidic residues" evidence="1">
    <location>
        <begin position="372"/>
        <end position="451"/>
    </location>
</feature>
<feature type="compositionally biased region" description="Acidic residues" evidence="1">
    <location>
        <begin position="199"/>
        <end position="217"/>
    </location>
</feature>
<feature type="compositionally biased region" description="Basic and acidic residues" evidence="1">
    <location>
        <begin position="550"/>
        <end position="560"/>
    </location>
</feature>
<accession>A0ABZ1D8K7</accession>